<dbReference type="EMBL" id="JAQQWI010000007">
    <property type="protein sequence ID" value="KAK8027690.1"/>
    <property type="molecule type" value="Genomic_DNA"/>
</dbReference>
<protein>
    <submittedName>
        <fullName evidence="2">Uncharacterized protein</fullName>
    </submittedName>
</protein>
<evidence type="ECO:0000313" key="3">
    <source>
        <dbReference type="Proteomes" id="UP001396898"/>
    </source>
</evidence>
<keyword evidence="3" id="KW-1185">Reference proteome</keyword>
<evidence type="ECO:0000256" key="1">
    <source>
        <dbReference type="SAM" id="MobiDB-lite"/>
    </source>
</evidence>
<comment type="caution">
    <text evidence="2">The sequence shown here is derived from an EMBL/GenBank/DDBJ whole genome shotgun (WGS) entry which is preliminary data.</text>
</comment>
<sequence>MVRTQFPDDAKGLNLMIDDNGFFFERPKEAKWKGALLKNRRDEYRIVAAVKTAYSDEEYKRMQPWNKFTECFVQLFKLSMERKDEWAMCKTERDFWLAIKQSVDWAQSTQVDVDILMKTIDLLVDGRRRFLRESQDLPKGSFLSAWVQGWIEAIDNPELLKKKGQMRGEALDVKQEDTSETSDTEMKDV</sequence>
<name>A0ABR1S8I3_9PEZI</name>
<evidence type="ECO:0000313" key="2">
    <source>
        <dbReference type="EMBL" id="KAK8027690.1"/>
    </source>
</evidence>
<proteinExistence type="predicted"/>
<dbReference type="Proteomes" id="UP001396898">
    <property type="component" value="Unassembled WGS sequence"/>
</dbReference>
<gene>
    <name evidence="2" type="ORF">PG991_004746</name>
</gene>
<accession>A0ABR1S8I3</accession>
<organism evidence="2 3">
    <name type="scientific">Apiospora marii</name>
    <dbReference type="NCBI Taxonomy" id="335849"/>
    <lineage>
        <taxon>Eukaryota</taxon>
        <taxon>Fungi</taxon>
        <taxon>Dikarya</taxon>
        <taxon>Ascomycota</taxon>
        <taxon>Pezizomycotina</taxon>
        <taxon>Sordariomycetes</taxon>
        <taxon>Xylariomycetidae</taxon>
        <taxon>Amphisphaeriales</taxon>
        <taxon>Apiosporaceae</taxon>
        <taxon>Apiospora</taxon>
    </lineage>
</organism>
<reference evidence="2 3" key="1">
    <citation type="submission" date="2023-01" db="EMBL/GenBank/DDBJ databases">
        <title>Analysis of 21 Apiospora genomes using comparative genomics revels a genus with tremendous synthesis potential of carbohydrate active enzymes and secondary metabolites.</title>
        <authorList>
            <person name="Sorensen T."/>
        </authorList>
    </citation>
    <scope>NUCLEOTIDE SEQUENCE [LARGE SCALE GENOMIC DNA]</scope>
    <source>
        <strain evidence="2 3">CBS 20057</strain>
    </source>
</reference>
<feature type="region of interest" description="Disordered" evidence="1">
    <location>
        <begin position="167"/>
        <end position="189"/>
    </location>
</feature>